<feature type="domain" description="Iron-binding zinc finger CDGSH type" evidence="7">
    <location>
        <begin position="57"/>
        <end position="95"/>
    </location>
</feature>
<dbReference type="InterPro" id="IPR042216">
    <property type="entry name" value="MitoNEET_CISD"/>
</dbReference>
<dbReference type="Proteomes" id="UP000039865">
    <property type="component" value="Unassembled WGS sequence"/>
</dbReference>
<dbReference type="PANTHER" id="PTHR46491">
    <property type="entry name" value="CDGSH IRON SULFUR DOMAIN PROTEIN HOMOLOG"/>
    <property type="match status" value="1"/>
</dbReference>
<organism evidence="8 9">
    <name type="scientific">Stylonychia lemnae</name>
    <name type="common">Ciliate</name>
    <dbReference type="NCBI Taxonomy" id="5949"/>
    <lineage>
        <taxon>Eukaryota</taxon>
        <taxon>Sar</taxon>
        <taxon>Alveolata</taxon>
        <taxon>Ciliophora</taxon>
        <taxon>Intramacronucleata</taxon>
        <taxon>Spirotrichea</taxon>
        <taxon>Stichotrichia</taxon>
        <taxon>Sporadotrichida</taxon>
        <taxon>Oxytrichidae</taxon>
        <taxon>Stylonychinae</taxon>
        <taxon>Stylonychia</taxon>
    </lineage>
</organism>
<keyword evidence="4" id="KW-0411">Iron-sulfur</keyword>
<dbReference type="GO" id="GO:0051537">
    <property type="term" value="F:2 iron, 2 sulfur cluster binding"/>
    <property type="evidence" value="ECO:0007669"/>
    <property type="project" value="UniProtKB-KW"/>
</dbReference>
<dbReference type="AlphaFoldDB" id="A0A078ADP1"/>
<keyword evidence="3" id="KW-0408">Iron</keyword>
<feature type="region of interest" description="Disordered" evidence="6">
    <location>
        <begin position="1"/>
        <end position="43"/>
    </location>
</feature>
<evidence type="ECO:0000256" key="2">
    <source>
        <dbReference type="ARBA" id="ARBA00022723"/>
    </source>
</evidence>
<evidence type="ECO:0000256" key="6">
    <source>
        <dbReference type="SAM" id="MobiDB-lite"/>
    </source>
</evidence>
<dbReference type="InterPro" id="IPR052950">
    <property type="entry name" value="CISD"/>
</dbReference>
<keyword evidence="2" id="KW-0479">Metal-binding</keyword>
<dbReference type="SMART" id="SM00704">
    <property type="entry name" value="ZnF_CDGSH"/>
    <property type="match status" value="1"/>
</dbReference>
<protein>
    <submittedName>
        <fullName evidence="8">Glutamate synthase</fullName>
    </submittedName>
</protein>
<dbReference type="GO" id="GO:0005739">
    <property type="term" value="C:mitochondrion"/>
    <property type="evidence" value="ECO:0007669"/>
    <property type="project" value="TreeGrafter"/>
</dbReference>
<accession>A0A078ADP1</accession>
<evidence type="ECO:0000256" key="4">
    <source>
        <dbReference type="ARBA" id="ARBA00023014"/>
    </source>
</evidence>
<name>A0A078ADP1_STYLE</name>
<dbReference type="GO" id="GO:0046872">
    <property type="term" value="F:metal ion binding"/>
    <property type="evidence" value="ECO:0007669"/>
    <property type="project" value="UniProtKB-KW"/>
</dbReference>
<dbReference type="InParanoid" id="A0A078ADP1"/>
<evidence type="ECO:0000256" key="3">
    <source>
        <dbReference type="ARBA" id="ARBA00023004"/>
    </source>
</evidence>
<proteinExistence type="predicted"/>
<dbReference type="Pfam" id="PF09360">
    <property type="entry name" value="zf-CDGSH"/>
    <property type="match status" value="1"/>
</dbReference>
<comment type="cofactor">
    <cofactor evidence="5">
        <name>[2Fe-2S] cluster</name>
        <dbReference type="ChEBI" id="CHEBI:190135"/>
    </cofactor>
</comment>
<sequence>MEKISDQESQQQLNSDQETQINSQLDNQDAQSVDSDLPYVTDRSQIKSDLKPVCPQKKSYKVQLKHGETYFYCTCGLSKTQPFCDGSHVQMPGYKPLKFTYEGEDKIKGLCGCKYNKIEKGPFCDGQHKKLDW</sequence>
<dbReference type="Gene3D" id="3.40.5.90">
    <property type="entry name" value="CDGSH iron-sulfur domain, mitoNEET-type"/>
    <property type="match status" value="2"/>
</dbReference>
<evidence type="ECO:0000313" key="9">
    <source>
        <dbReference type="Proteomes" id="UP000039865"/>
    </source>
</evidence>
<evidence type="ECO:0000259" key="7">
    <source>
        <dbReference type="SMART" id="SM00704"/>
    </source>
</evidence>
<dbReference type="OrthoDB" id="15717at2759"/>
<keyword evidence="1" id="KW-0001">2Fe-2S</keyword>
<dbReference type="EMBL" id="CCKQ01008883">
    <property type="protein sequence ID" value="CDW80344.1"/>
    <property type="molecule type" value="Genomic_DNA"/>
</dbReference>
<keyword evidence="9" id="KW-1185">Reference proteome</keyword>
<evidence type="ECO:0000256" key="5">
    <source>
        <dbReference type="ARBA" id="ARBA00034078"/>
    </source>
</evidence>
<dbReference type="InterPro" id="IPR018967">
    <property type="entry name" value="FeS-contain_CDGSH-typ"/>
</dbReference>
<dbReference type="PANTHER" id="PTHR46491:SF3">
    <property type="entry name" value="CDGSH IRON-SULFUR DOMAIN-CONTAINING PROTEIN 3, MITOCHONDRIAL"/>
    <property type="match status" value="1"/>
</dbReference>
<evidence type="ECO:0000313" key="8">
    <source>
        <dbReference type="EMBL" id="CDW80344.1"/>
    </source>
</evidence>
<evidence type="ECO:0000256" key="1">
    <source>
        <dbReference type="ARBA" id="ARBA00022714"/>
    </source>
</evidence>
<gene>
    <name evidence="8" type="primary">Contig17155.g18281</name>
    <name evidence="8" type="ORF">STYLEM_9341</name>
</gene>
<feature type="compositionally biased region" description="Polar residues" evidence="6">
    <location>
        <begin position="7"/>
        <end position="34"/>
    </location>
</feature>
<reference evidence="8 9" key="1">
    <citation type="submission" date="2014-06" db="EMBL/GenBank/DDBJ databases">
        <authorList>
            <person name="Swart Estienne"/>
        </authorList>
    </citation>
    <scope>NUCLEOTIDE SEQUENCE [LARGE SCALE GENOMIC DNA]</scope>
    <source>
        <strain evidence="8 9">130c</strain>
    </source>
</reference>